<gene>
    <name evidence="1" type="ORF">DI544_01765</name>
</gene>
<evidence type="ECO:0000313" key="2">
    <source>
        <dbReference type="Proteomes" id="UP000249229"/>
    </source>
</evidence>
<accession>A0A2W5PAW8</accession>
<name>A0A2W5PAW8_9SPHN</name>
<proteinExistence type="predicted"/>
<sequence>MIHVSGIHDGALRLTSDAEVSGIVSGDVTVAAGCRVVISGMVEGDVRAAPGARVEVSGMVHGTVYGDGATIRVTGMAGG</sequence>
<organism evidence="1 2">
    <name type="scientific">Sphingomonas taxi</name>
    <dbReference type="NCBI Taxonomy" id="1549858"/>
    <lineage>
        <taxon>Bacteria</taxon>
        <taxon>Pseudomonadati</taxon>
        <taxon>Pseudomonadota</taxon>
        <taxon>Alphaproteobacteria</taxon>
        <taxon>Sphingomonadales</taxon>
        <taxon>Sphingomonadaceae</taxon>
        <taxon>Sphingomonas</taxon>
    </lineage>
</organism>
<protein>
    <recommendedName>
        <fullName evidence="3">Polymer-forming cytoskeletal protein</fullName>
    </recommendedName>
</protein>
<dbReference type="AlphaFoldDB" id="A0A2W5PAW8"/>
<reference evidence="1 2" key="1">
    <citation type="submission" date="2017-08" db="EMBL/GenBank/DDBJ databases">
        <title>Infants hospitalized years apart are colonized by the same room-sourced microbial strains.</title>
        <authorList>
            <person name="Brooks B."/>
            <person name="Olm M.R."/>
            <person name="Firek B.A."/>
            <person name="Baker R."/>
            <person name="Thomas B.C."/>
            <person name="Morowitz M.J."/>
            <person name="Banfield J.F."/>
        </authorList>
    </citation>
    <scope>NUCLEOTIDE SEQUENCE [LARGE SCALE GENOMIC DNA]</scope>
    <source>
        <strain evidence="1">S2_005_001_R1_22</strain>
    </source>
</reference>
<dbReference type="EMBL" id="QFQI01000001">
    <property type="protein sequence ID" value="PZQ62941.1"/>
    <property type="molecule type" value="Genomic_DNA"/>
</dbReference>
<evidence type="ECO:0000313" key="1">
    <source>
        <dbReference type="EMBL" id="PZQ62941.1"/>
    </source>
</evidence>
<comment type="caution">
    <text evidence="1">The sequence shown here is derived from an EMBL/GenBank/DDBJ whole genome shotgun (WGS) entry which is preliminary data.</text>
</comment>
<dbReference type="Proteomes" id="UP000249229">
    <property type="component" value="Unassembled WGS sequence"/>
</dbReference>
<evidence type="ECO:0008006" key="3">
    <source>
        <dbReference type="Google" id="ProtNLM"/>
    </source>
</evidence>